<feature type="domain" description="Peptidase C45 hydrolase" evidence="1">
    <location>
        <begin position="103"/>
        <end position="305"/>
    </location>
</feature>
<dbReference type="Proteomes" id="UP001597214">
    <property type="component" value="Unassembled WGS sequence"/>
</dbReference>
<accession>A0ABW4LJ18</accession>
<dbReference type="EMBL" id="JBHUEM010000001">
    <property type="protein sequence ID" value="MFD1735033.1"/>
    <property type="molecule type" value="Genomic_DNA"/>
</dbReference>
<dbReference type="InterPro" id="IPR047801">
    <property type="entry name" value="Peptidase_C45"/>
</dbReference>
<dbReference type="SUPFAM" id="SSF56235">
    <property type="entry name" value="N-terminal nucleophile aminohydrolases (Ntn hydrolases)"/>
    <property type="match status" value="1"/>
</dbReference>
<evidence type="ECO:0000313" key="2">
    <source>
        <dbReference type="EMBL" id="MFD1735033.1"/>
    </source>
</evidence>
<dbReference type="RefSeq" id="WP_377926118.1">
    <property type="nucleotide sequence ID" value="NZ_JBHUEM010000001.1"/>
</dbReference>
<dbReference type="NCBIfam" id="NF040521">
    <property type="entry name" value="C45_proenzyme"/>
    <property type="match status" value="1"/>
</dbReference>
<evidence type="ECO:0000259" key="1">
    <source>
        <dbReference type="Pfam" id="PF03417"/>
    </source>
</evidence>
<dbReference type="Pfam" id="PF03417">
    <property type="entry name" value="AAT"/>
    <property type="match status" value="1"/>
</dbReference>
<name>A0ABW4LJ18_9BACI</name>
<keyword evidence="2" id="KW-0012">Acyltransferase</keyword>
<evidence type="ECO:0000313" key="3">
    <source>
        <dbReference type="Proteomes" id="UP001597214"/>
    </source>
</evidence>
<dbReference type="GO" id="GO:0016746">
    <property type="term" value="F:acyltransferase activity"/>
    <property type="evidence" value="ECO:0007669"/>
    <property type="project" value="UniProtKB-KW"/>
</dbReference>
<dbReference type="Gene3D" id="3.60.60.10">
    <property type="entry name" value="Penicillin V Acylase, Chain A"/>
    <property type="match status" value="1"/>
</dbReference>
<proteinExistence type="predicted"/>
<dbReference type="PANTHER" id="PTHR34180">
    <property type="entry name" value="PEPTIDASE C45"/>
    <property type="match status" value="1"/>
</dbReference>
<reference evidence="3" key="1">
    <citation type="journal article" date="2019" name="Int. J. Syst. Evol. Microbiol.">
        <title>The Global Catalogue of Microorganisms (GCM) 10K type strain sequencing project: providing services to taxonomists for standard genome sequencing and annotation.</title>
        <authorList>
            <consortium name="The Broad Institute Genomics Platform"/>
            <consortium name="The Broad Institute Genome Sequencing Center for Infectious Disease"/>
            <person name="Wu L."/>
            <person name="Ma J."/>
        </authorList>
    </citation>
    <scope>NUCLEOTIDE SEQUENCE [LARGE SCALE GENOMIC DNA]</scope>
    <source>
        <strain evidence="3">CCUG 49339</strain>
    </source>
</reference>
<dbReference type="CDD" id="cd01935">
    <property type="entry name" value="Ntn_CGH_like"/>
    <property type="match status" value="1"/>
</dbReference>
<dbReference type="InterPro" id="IPR029055">
    <property type="entry name" value="Ntn_hydrolases_N"/>
</dbReference>
<dbReference type="InterPro" id="IPR047794">
    <property type="entry name" value="C45_proenzyme-like"/>
</dbReference>
<dbReference type="PANTHER" id="PTHR34180:SF1">
    <property type="entry name" value="BETA-ALANYL-DOPAMINE_CARCININE HYDROLASE"/>
    <property type="match status" value="1"/>
</dbReference>
<keyword evidence="3" id="KW-1185">Reference proteome</keyword>
<dbReference type="InterPro" id="IPR005079">
    <property type="entry name" value="Peptidase_C45_hydrolase"/>
</dbReference>
<sequence length="342" mass="38852">MVQGRELSVKVIDLRGSYNQIGMEQSKEAITSFILENQISQNLKSEYDTLEVTELLTELSPNLLSELEGLSKGLNQELGTILQIFSGYDVDLPAMGCTSLGTDHYYVRNYDFSPDLYDARLVFCKPVNGFASVGFSQQLIGRLDGMNEKGLIVGLHFVNKTHHKKGFISTTIVRQLLEQCETTEEAINLIKRIPHGYCYNYSIMDRHGVKVIVEASPEEQVINFLHPLTCTNHFESEALMEKNRVNIQGSVKRRDYIEKLQSEFVSPLSAYEQFNNETSPLFYKNYQEYFGTLHTVVYIPKDLEIIVGIGGNCKPMRFSLIDYVNDSFVLPETISGVIRQKV</sequence>
<gene>
    <name evidence="2" type="ORF">ACFSCX_00505</name>
</gene>
<comment type="caution">
    <text evidence="2">The sequence shown here is derived from an EMBL/GenBank/DDBJ whole genome shotgun (WGS) entry which is preliminary data.</text>
</comment>
<keyword evidence="2" id="KW-0808">Transferase</keyword>
<protein>
    <submittedName>
        <fullName evidence="2">C45 family autoproteolytic acyltransferase/hydrolase</fullName>
    </submittedName>
</protein>
<organism evidence="2 3">
    <name type="scientific">Bacillus salitolerans</name>
    <dbReference type="NCBI Taxonomy" id="1437434"/>
    <lineage>
        <taxon>Bacteria</taxon>
        <taxon>Bacillati</taxon>
        <taxon>Bacillota</taxon>
        <taxon>Bacilli</taxon>
        <taxon>Bacillales</taxon>
        <taxon>Bacillaceae</taxon>
        <taxon>Bacillus</taxon>
    </lineage>
</organism>